<reference evidence="7 8" key="1">
    <citation type="journal article" date="2016" name="Nat. Commun.">
        <title>Thousands of microbial genomes shed light on interconnected biogeochemical processes in an aquifer system.</title>
        <authorList>
            <person name="Anantharaman K."/>
            <person name="Brown C.T."/>
            <person name="Hug L.A."/>
            <person name="Sharon I."/>
            <person name="Castelle C.J."/>
            <person name="Probst A.J."/>
            <person name="Thomas B.C."/>
            <person name="Singh A."/>
            <person name="Wilkins M.J."/>
            <person name="Karaoz U."/>
            <person name="Brodie E.L."/>
            <person name="Williams K.H."/>
            <person name="Hubbard S.S."/>
            <person name="Banfield J.F."/>
        </authorList>
    </citation>
    <scope>NUCLEOTIDE SEQUENCE [LARGE SCALE GENOMIC DNA]</scope>
</reference>
<evidence type="ECO:0000256" key="5">
    <source>
        <dbReference type="HAMAP-Rule" id="MF_00291"/>
    </source>
</evidence>
<organism evidence="7 8">
    <name type="scientific">Candidatus Zambryskibacteria bacterium RIFOXYC1_FULL_39_10</name>
    <dbReference type="NCBI Taxonomy" id="1802779"/>
    <lineage>
        <taxon>Bacteria</taxon>
        <taxon>Candidatus Zambryskiibacteriota</taxon>
    </lineage>
</organism>
<accession>A0A1G2V2J1</accession>
<evidence type="ECO:0000256" key="1">
    <source>
        <dbReference type="ARBA" id="ARBA00006242"/>
    </source>
</evidence>
<dbReference type="GO" id="GO:0006412">
    <property type="term" value="P:translation"/>
    <property type="evidence" value="ECO:0007669"/>
    <property type="project" value="UniProtKB-UniRule"/>
</dbReference>
<dbReference type="PROSITE" id="PS00962">
    <property type="entry name" value="RIBOSOMAL_S2_1"/>
    <property type="match status" value="1"/>
</dbReference>
<evidence type="ECO:0000313" key="7">
    <source>
        <dbReference type="EMBL" id="OHB15832.1"/>
    </source>
</evidence>
<evidence type="ECO:0000256" key="2">
    <source>
        <dbReference type="ARBA" id="ARBA00022980"/>
    </source>
</evidence>
<evidence type="ECO:0000256" key="4">
    <source>
        <dbReference type="ARBA" id="ARBA00035256"/>
    </source>
</evidence>
<dbReference type="CDD" id="cd01425">
    <property type="entry name" value="RPS2"/>
    <property type="match status" value="1"/>
</dbReference>
<gene>
    <name evidence="5" type="primary">rpsB</name>
    <name evidence="7" type="ORF">A2431_01055</name>
</gene>
<dbReference type="Gene3D" id="3.40.50.10490">
    <property type="entry name" value="Glucose-6-phosphate isomerase like protein, domain 1"/>
    <property type="match status" value="1"/>
</dbReference>
<dbReference type="PANTHER" id="PTHR12534">
    <property type="entry name" value="30S RIBOSOMAL PROTEIN S2 PROKARYOTIC AND ORGANELLAR"/>
    <property type="match status" value="1"/>
</dbReference>
<sequence>MTEATKTDKNLDELFNAGAHFGFSKSRRHPSNSPYIFGSKNRVDIFDLEKTHDKLEKALEFVASLAATKATILFIGGKNEAQNIVKEVAEKVGMPYVASRWIGGALTNFPEIRKRVDMMIDLLSQKEKGELVKYTKKERVLIDRKIEKLQKMFWGIKDMANLPKALFIVDPRYEITALKEAQSLNIPVIALCGSDNNLTEVDYPIPANDSGIASIRFFAEKIAEAYNTSNPKS</sequence>
<dbReference type="HAMAP" id="MF_00291_B">
    <property type="entry name" value="Ribosomal_uS2_B"/>
    <property type="match status" value="1"/>
</dbReference>
<proteinExistence type="inferred from homology"/>
<evidence type="ECO:0000313" key="8">
    <source>
        <dbReference type="Proteomes" id="UP000177697"/>
    </source>
</evidence>
<evidence type="ECO:0000256" key="3">
    <source>
        <dbReference type="ARBA" id="ARBA00023274"/>
    </source>
</evidence>
<dbReference type="GO" id="GO:0003735">
    <property type="term" value="F:structural constituent of ribosome"/>
    <property type="evidence" value="ECO:0007669"/>
    <property type="project" value="InterPro"/>
</dbReference>
<keyword evidence="3 5" id="KW-0687">Ribonucleoprotein</keyword>
<keyword evidence="2 5" id="KW-0689">Ribosomal protein</keyword>
<protein>
    <recommendedName>
        <fullName evidence="4 5">Small ribosomal subunit protein uS2</fullName>
    </recommendedName>
</protein>
<dbReference type="InterPro" id="IPR018130">
    <property type="entry name" value="Ribosomal_uS2_CS"/>
</dbReference>
<dbReference type="GO" id="GO:0022627">
    <property type="term" value="C:cytosolic small ribosomal subunit"/>
    <property type="evidence" value="ECO:0007669"/>
    <property type="project" value="TreeGrafter"/>
</dbReference>
<dbReference type="PRINTS" id="PR00395">
    <property type="entry name" value="RIBOSOMALS2"/>
</dbReference>
<dbReference type="PROSITE" id="PS00963">
    <property type="entry name" value="RIBOSOMAL_S2_2"/>
    <property type="match status" value="1"/>
</dbReference>
<dbReference type="NCBIfam" id="TIGR01011">
    <property type="entry name" value="rpsB_bact"/>
    <property type="match status" value="1"/>
</dbReference>
<dbReference type="InterPro" id="IPR005706">
    <property type="entry name" value="Ribosomal_uS2_bac/mit/plastid"/>
</dbReference>
<dbReference type="Proteomes" id="UP000177697">
    <property type="component" value="Unassembled WGS sequence"/>
</dbReference>
<dbReference type="Pfam" id="PF00318">
    <property type="entry name" value="Ribosomal_S2"/>
    <property type="match status" value="1"/>
</dbReference>
<comment type="caution">
    <text evidence="7">The sequence shown here is derived from an EMBL/GenBank/DDBJ whole genome shotgun (WGS) entry which is preliminary data.</text>
</comment>
<evidence type="ECO:0000256" key="6">
    <source>
        <dbReference type="RuleBase" id="RU003631"/>
    </source>
</evidence>
<dbReference type="InterPro" id="IPR001865">
    <property type="entry name" value="Ribosomal_uS2"/>
</dbReference>
<dbReference type="EMBL" id="MHWW01000005">
    <property type="protein sequence ID" value="OHB15832.1"/>
    <property type="molecule type" value="Genomic_DNA"/>
</dbReference>
<dbReference type="PANTHER" id="PTHR12534:SF0">
    <property type="entry name" value="SMALL RIBOSOMAL SUBUNIT PROTEIN US2M"/>
    <property type="match status" value="1"/>
</dbReference>
<comment type="similarity">
    <text evidence="1 5 6">Belongs to the universal ribosomal protein uS2 family.</text>
</comment>
<dbReference type="SUPFAM" id="SSF52313">
    <property type="entry name" value="Ribosomal protein S2"/>
    <property type="match status" value="1"/>
</dbReference>
<dbReference type="InterPro" id="IPR023591">
    <property type="entry name" value="Ribosomal_uS2_flav_dom_sf"/>
</dbReference>
<name>A0A1G2V2J1_9BACT</name>
<dbReference type="AlphaFoldDB" id="A0A1G2V2J1"/>
<dbReference type="Gene3D" id="1.10.287.610">
    <property type="entry name" value="Helix hairpin bin"/>
    <property type="match status" value="1"/>
</dbReference>